<dbReference type="Proteomes" id="UP001597086">
    <property type="component" value="Unassembled WGS sequence"/>
</dbReference>
<proteinExistence type="predicted"/>
<organism evidence="1 2">
    <name type="scientific">Winogradskyella rapida</name>
    <dbReference type="NCBI Taxonomy" id="549701"/>
    <lineage>
        <taxon>Bacteria</taxon>
        <taxon>Pseudomonadati</taxon>
        <taxon>Bacteroidota</taxon>
        <taxon>Flavobacteriia</taxon>
        <taxon>Flavobacteriales</taxon>
        <taxon>Flavobacteriaceae</taxon>
        <taxon>Winogradskyella</taxon>
    </lineage>
</organism>
<evidence type="ECO:0000313" key="1">
    <source>
        <dbReference type="EMBL" id="MFD1015157.1"/>
    </source>
</evidence>
<comment type="caution">
    <text evidence="1">The sequence shown here is derived from an EMBL/GenBank/DDBJ whole genome shotgun (WGS) entry which is preliminary data.</text>
</comment>
<protein>
    <submittedName>
        <fullName evidence="1">Uncharacterized protein</fullName>
    </submittedName>
</protein>
<gene>
    <name evidence="1" type="ORF">ACFQ13_04415</name>
</gene>
<keyword evidence="2" id="KW-1185">Reference proteome</keyword>
<dbReference type="RefSeq" id="WP_386114469.1">
    <property type="nucleotide sequence ID" value="NZ_JBHTKM010000017.1"/>
</dbReference>
<name>A0ABW3KMY2_9FLAO</name>
<evidence type="ECO:0000313" key="2">
    <source>
        <dbReference type="Proteomes" id="UP001597086"/>
    </source>
</evidence>
<accession>A0ABW3KMY2</accession>
<dbReference type="EMBL" id="JBHTKM010000017">
    <property type="protein sequence ID" value="MFD1015157.1"/>
    <property type="molecule type" value="Genomic_DNA"/>
</dbReference>
<sequence>MNKTAINIKTEMWTHLISELQNRGWCVTAKYYGFDAGIDDDFLILRKGMKKIVMGWTNWLEGEIKYSAETFTYLESEFDLKFAYGPPVSLKPMVILSYRLQSLPLGLVKRLGLLK</sequence>
<reference evidence="2" key="1">
    <citation type="journal article" date="2019" name="Int. J. Syst. Evol. Microbiol.">
        <title>The Global Catalogue of Microorganisms (GCM) 10K type strain sequencing project: providing services to taxonomists for standard genome sequencing and annotation.</title>
        <authorList>
            <consortium name="The Broad Institute Genomics Platform"/>
            <consortium name="The Broad Institute Genome Sequencing Center for Infectious Disease"/>
            <person name="Wu L."/>
            <person name="Ma J."/>
        </authorList>
    </citation>
    <scope>NUCLEOTIDE SEQUENCE [LARGE SCALE GENOMIC DNA]</scope>
    <source>
        <strain evidence="2">CCUG 56098</strain>
    </source>
</reference>